<evidence type="ECO:0000256" key="3">
    <source>
        <dbReference type="ARBA" id="ARBA00022705"/>
    </source>
</evidence>
<feature type="domain" description="Origin recognition complex subunit 2 RecA-like" evidence="6">
    <location>
        <begin position="1"/>
        <end position="168"/>
    </location>
</feature>
<comment type="function">
    <text evidence="5">Component of the origin recognition complex (ORC) that binds origins of replication. DNA-binding is ATP-dependent. ORC is required to assemble the pre-replication complex necessary to initiate DNA replication.</text>
</comment>
<organism evidence="8 9">
    <name type="scientific">Magnusiomyces paraingens</name>
    <dbReference type="NCBI Taxonomy" id="2606893"/>
    <lineage>
        <taxon>Eukaryota</taxon>
        <taxon>Fungi</taxon>
        <taxon>Dikarya</taxon>
        <taxon>Ascomycota</taxon>
        <taxon>Saccharomycotina</taxon>
        <taxon>Dipodascomycetes</taxon>
        <taxon>Dipodascales</taxon>
        <taxon>Dipodascaceae</taxon>
        <taxon>Magnusiomyces</taxon>
    </lineage>
</organism>
<accession>A0A5E8C572</accession>
<dbReference type="OrthoDB" id="346673at2759"/>
<dbReference type="Pfam" id="PF04084">
    <property type="entry name" value="RecA-like_ORC2"/>
    <property type="match status" value="1"/>
</dbReference>
<dbReference type="GO" id="GO:0003688">
    <property type="term" value="F:DNA replication origin binding"/>
    <property type="evidence" value="ECO:0007669"/>
    <property type="project" value="UniProtKB-UniRule"/>
</dbReference>
<feature type="domain" description="Origin recognition complex subunit 2 winged-helix" evidence="7">
    <location>
        <begin position="238"/>
        <end position="294"/>
    </location>
</feature>
<dbReference type="Proteomes" id="UP000398389">
    <property type="component" value="Unassembled WGS sequence"/>
</dbReference>
<comment type="subcellular location">
    <subcellularLocation>
        <location evidence="1 5">Nucleus</location>
    </subcellularLocation>
</comment>
<evidence type="ECO:0000259" key="6">
    <source>
        <dbReference type="Pfam" id="PF04084"/>
    </source>
</evidence>
<gene>
    <name evidence="8" type="ORF">SAPINGB_P006480</name>
</gene>
<name>A0A5E8C572_9ASCO</name>
<protein>
    <recommendedName>
        <fullName evidence="5">Origin recognition complex subunit 2</fullName>
    </recommendedName>
</protein>
<evidence type="ECO:0000256" key="4">
    <source>
        <dbReference type="ARBA" id="ARBA00023242"/>
    </source>
</evidence>
<dbReference type="AlphaFoldDB" id="A0A5E8C572"/>
<dbReference type="InterPro" id="IPR056772">
    <property type="entry name" value="RecA-like_ORC2"/>
</dbReference>
<dbReference type="GO" id="GO:0005664">
    <property type="term" value="C:nuclear origin of replication recognition complex"/>
    <property type="evidence" value="ECO:0007669"/>
    <property type="project" value="UniProtKB-UniRule"/>
</dbReference>
<evidence type="ECO:0000256" key="2">
    <source>
        <dbReference type="ARBA" id="ARBA00007421"/>
    </source>
</evidence>
<dbReference type="Pfam" id="PF24882">
    <property type="entry name" value="WHD_ORC2"/>
    <property type="match status" value="1"/>
</dbReference>
<dbReference type="PANTHER" id="PTHR14052">
    <property type="entry name" value="ORIGIN RECOGNITION COMPLEX SUBUNIT 2"/>
    <property type="match status" value="1"/>
</dbReference>
<sequence>MFSQWYFELTQGFSLLFYGVGSKRGLLLDFISSTIPPEIPVLVANGYNPSVSFKELLNSITPILVPDYKSLKFPKNTPDLLQALLDYLDEQRKKTELTNFDDTNSPKVVVLINNINGESLRSEKVQSYLARLFSAKEVWFIASIDNINASMLWDAAKLAIFNFLWHDVTTFESYAIETSFDDPLSLGSVRTAAGSKGVKYVLSSLTPKARGLYKVLIHSQIEIMSLNGGDINIPGSIHVALEMGKLYQKCLSEFLVSNEMNFRTMLTEFIDHKMIVLTKDNSGTELVFIPYTKEAMEKIIEEGFLDN</sequence>
<keyword evidence="4 5" id="KW-0539">Nucleus</keyword>
<evidence type="ECO:0000259" key="7">
    <source>
        <dbReference type="Pfam" id="PF24882"/>
    </source>
</evidence>
<keyword evidence="9" id="KW-1185">Reference proteome</keyword>
<comment type="similarity">
    <text evidence="2 5">Belongs to the ORC2 family.</text>
</comment>
<keyword evidence="3 5" id="KW-0235">DNA replication</keyword>
<proteinExistence type="inferred from homology"/>
<evidence type="ECO:0000256" key="1">
    <source>
        <dbReference type="ARBA" id="ARBA00004123"/>
    </source>
</evidence>
<dbReference type="RefSeq" id="XP_031857082.1">
    <property type="nucleotide sequence ID" value="XM_032001191.1"/>
</dbReference>
<evidence type="ECO:0000256" key="5">
    <source>
        <dbReference type="RuleBase" id="RU368084"/>
    </source>
</evidence>
<evidence type="ECO:0000313" key="9">
    <source>
        <dbReference type="Proteomes" id="UP000398389"/>
    </source>
</evidence>
<reference evidence="8 9" key="1">
    <citation type="submission" date="2019-09" db="EMBL/GenBank/DDBJ databases">
        <authorList>
            <person name="Brejova B."/>
        </authorList>
    </citation>
    <scope>NUCLEOTIDE SEQUENCE [LARGE SCALE GENOMIC DNA]</scope>
</reference>
<comment type="subunit">
    <text evidence="5">Component of the origin recognition complex (ORC).</text>
</comment>
<dbReference type="InterPro" id="IPR056773">
    <property type="entry name" value="WHD_ORC2"/>
</dbReference>
<dbReference type="EMBL" id="CABVLU010000005">
    <property type="protein sequence ID" value="VVT58979.1"/>
    <property type="molecule type" value="Genomic_DNA"/>
</dbReference>
<dbReference type="GO" id="GO:0006260">
    <property type="term" value="P:DNA replication"/>
    <property type="evidence" value="ECO:0007669"/>
    <property type="project" value="UniProtKB-UniRule"/>
</dbReference>
<dbReference type="InterPro" id="IPR007220">
    <property type="entry name" value="ORC2"/>
</dbReference>
<dbReference type="GeneID" id="43585291"/>
<evidence type="ECO:0000313" key="8">
    <source>
        <dbReference type="EMBL" id="VVT58979.1"/>
    </source>
</evidence>
<dbReference type="PANTHER" id="PTHR14052:SF0">
    <property type="entry name" value="ORIGIN RECOGNITION COMPLEX SUBUNIT 2"/>
    <property type="match status" value="1"/>
</dbReference>